<dbReference type="InterPro" id="IPR027417">
    <property type="entry name" value="P-loop_NTPase"/>
</dbReference>
<keyword evidence="2" id="KW-0342">GTP-binding</keyword>
<evidence type="ECO:0000313" key="4">
    <source>
        <dbReference type="EMBL" id="SVC38044.1"/>
    </source>
</evidence>
<dbReference type="AlphaFoldDB" id="A0A382LMK0"/>
<keyword evidence="1" id="KW-0547">Nucleotide-binding</keyword>
<proteinExistence type="predicted"/>
<protein>
    <recommendedName>
        <fullName evidence="3">Tr-type G domain-containing protein</fullName>
    </recommendedName>
</protein>
<dbReference type="EMBL" id="UINC01088104">
    <property type="protein sequence ID" value="SVC38044.1"/>
    <property type="molecule type" value="Genomic_DNA"/>
</dbReference>
<dbReference type="PRINTS" id="PR00315">
    <property type="entry name" value="ELONGATNFCT"/>
</dbReference>
<dbReference type="Pfam" id="PF00009">
    <property type="entry name" value="GTP_EFTU"/>
    <property type="match status" value="1"/>
</dbReference>
<dbReference type="PANTHER" id="PTHR23115">
    <property type="entry name" value="TRANSLATION FACTOR"/>
    <property type="match status" value="1"/>
</dbReference>
<evidence type="ECO:0000256" key="2">
    <source>
        <dbReference type="ARBA" id="ARBA00023134"/>
    </source>
</evidence>
<feature type="non-terminal residue" evidence="4">
    <location>
        <position position="144"/>
    </location>
</feature>
<dbReference type="SUPFAM" id="SSF52540">
    <property type="entry name" value="P-loop containing nucleoside triphosphate hydrolases"/>
    <property type="match status" value="1"/>
</dbReference>
<dbReference type="GO" id="GO:0003924">
    <property type="term" value="F:GTPase activity"/>
    <property type="evidence" value="ECO:0007669"/>
    <property type="project" value="InterPro"/>
</dbReference>
<evidence type="ECO:0000259" key="3">
    <source>
        <dbReference type="PROSITE" id="PS51722"/>
    </source>
</evidence>
<accession>A0A382LMK0</accession>
<dbReference type="InterPro" id="IPR000795">
    <property type="entry name" value="T_Tr_GTP-bd_dom"/>
</dbReference>
<dbReference type="InterPro" id="IPR005225">
    <property type="entry name" value="Small_GTP-bd"/>
</dbReference>
<dbReference type="GO" id="GO:0005525">
    <property type="term" value="F:GTP binding"/>
    <property type="evidence" value="ECO:0007669"/>
    <property type="project" value="UniProtKB-KW"/>
</dbReference>
<feature type="domain" description="Tr-type G" evidence="3">
    <location>
        <begin position="4"/>
        <end position="144"/>
    </location>
</feature>
<dbReference type="Gene3D" id="3.40.50.300">
    <property type="entry name" value="P-loop containing nucleotide triphosphate hydrolases"/>
    <property type="match status" value="1"/>
</dbReference>
<dbReference type="PROSITE" id="PS51722">
    <property type="entry name" value="G_TR_2"/>
    <property type="match status" value="1"/>
</dbReference>
<dbReference type="InterPro" id="IPR031157">
    <property type="entry name" value="G_TR_CS"/>
</dbReference>
<dbReference type="InterPro" id="IPR050100">
    <property type="entry name" value="TRAFAC_GTPase_members"/>
</dbReference>
<dbReference type="PROSITE" id="PS00301">
    <property type="entry name" value="G_TR_1"/>
    <property type="match status" value="1"/>
</dbReference>
<reference evidence="4" key="1">
    <citation type="submission" date="2018-05" db="EMBL/GenBank/DDBJ databases">
        <authorList>
            <person name="Lanie J.A."/>
            <person name="Ng W.-L."/>
            <person name="Kazmierczak K.M."/>
            <person name="Andrzejewski T.M."/>
            <person name="Davidsen T.M."/>
            <person name="Wayne K.J."/>
            <person name="Tettelin H."/>
            <person name="Glass J.I."/>
            <person name="Rusch D."/>
            <person name="Podicherti R."/>
            <person name="Tsui H.-C.T."/>
            <person name="Winkler M.E."/>
        </authorList>
    </citation>
    <scope>NUCLEOTIDE SEQUENCE</scope>
</reference>
<sequence length="144" mass="15887">MADKPHMNLVVIGHVDHGKSTTVGRILFDSGAIDEQTMKKLKEKAAELGKSGFEFAYVMDTVKEERERGVTIDLTYKKFDTDKYNFTIIDAPGHKDFIKNMITGTSQADAAVLVVAANDSVKEQTREHAFLAKSLGVEQLIVAV</sequence>
<gene>
    <name evidence="4" type="ORF">METZ01_LOCUS290898</name>
</gene>
<organism evidence="4">
    <name type="scientific">marine metagenome</name>
    <dbReference type="NCBI Taxonomy" id="408172"/>
    <lineage>
        <taxon>unclassified sequences</taxon>
        <taxon>metagenomes</taxon>
        <taxon>ecological metagenomes</taxon>
    </lineage>
</organism>
<dbReference type="NCBIfam" id="TIGR00231">
    <property type="entry name" value="small_GTP"/>
    <property type="match status" value="1"/>
</dbReference>
<evidence type="ECO:0000256" key="1">
    <source>
        <dbReference type="ARBA" id="ARBA00022741"/>
    </source>
</evidence>
<name>A0A382LMK0_9ZZZZ</name>